<protein>
    <submittedName>
        <fullName evidence="1">Uncharacterized protein</fullName>
    </submittedName>
</protein>
<dbReference type="EMBL" id="MN740157">
    <property type="protein sequence ID" value="QHT90749.1"/>
    <property type="molecule type" value="Genomic_DNA"/>
</dbReference>
<proteinExistence type="predicted"/>
<evidence type="ECO:0000313" key="1">
    <source>
        <dbReference type="EMBL" id="QHT90749.1"/>
    </source>
</evidence>
<dbReference type="AlphaFoldDB" id="A0A6C0IDA2"/>
<name>A0A6C0IDA2_9ZZZZ</name>
<sequence length="33" mass="3852">MQGTSRNEIWNSYNPTFSLLIHENMSNGLKKKI</sequence>
<organism evidence="1">
    <name type="scientific">viral metagenome</name>
    <dbReference type="NCBI Taxonomy" id="1070528"/>
    <lineage>
        <taxon>unclassified sequences</taxon>
        <taxon>metagenomes</taxon>
        <taxon>organismal metagenomes</taxon>
    </lineage>
</organism>
<accession>A0A6C0IDA2</accession>
<reference evidence="1" key="1">
    <citation type="journal article" date="2020" name="Nature">
        <title>Giant virus diversity and host interactions through global metagenomics.</title>
        <authorList>
            <person name="Schulz F."/>
            <person name="Roux S."/>
            <person name="Paez-Espino D."/>
            <person name="Jungbluth S."/>
            <person name="Walsh D.A."/>
            <person name="Denef V.J."/>
            <person name="McMahon K.D."/>
            <person name="Konstantinidis K.T."/>
            <person name="Eloe-Fadrosh E.A."/>
            <person name="Kyrpides N.C."/>
            <person name="Woyke T."/>
        </authorList>
    </citation>
    <scope>NUCLEOTIDE SEQUENCE</scope>
    <source>
        <strain evidence="1">GVMAG-M-3300023184-71</strain>
    </source>
</reference>